<accession>A0A971M1Y6</accession>
<dbReference type="AlphaFoldDB" id="A0A971M1Y6"/>
<feature type="domain" description="CN hydrolase" evidence="2">
    <location>
        <begin position="1"/>
        <end position="243"/>
    </location>
</feature>
<gene>
    <name evidence="3" type="ORF">GXY80_01400</name>
</gene>
<dbReference type="PANTHER" id="PTHR43674">
    <property type="entry name" value="NITRILASE C965.09-RELATED"/>
    <property type="match status" value="1"/>
</dbReference>
<dbReference type="Gene3D" id="3.60.110.10">
    <property type="entry name" value="Carbon-nitrogen hydrolase"/>
    <property type="match status" value="1"/>
</dbReference>
<evidence type="ECO:0000256" key="1">
    <source>
        <dbReference type="ARBA" id="ARBA00022801"/>
    </source>
</evidence>
<sequence length="271" mass="30446">MKIAGIQFACSNDKDKNIENALRTLDVAIEKGANIICFQELFNLYWFPRERNDHAFEMAEEITGPTVSAMREKAKAAEAVIVLPMFEKDGTRYFNSCVVLDEQGGVGGIYRKIHVPDIPLWEEKLYFAEGDKGFPVFETKYGRIGIQISWDNLYPEGTRILALKGADIVFAPTACAFKSQHIWQTIIAGNAIANGLFIMRVNRAGSEEMQDFYGMSFCVNPEGELIGGPTGITDSVLLADIDFEYLQHVKREWPLLKERKPSMYGELLKGA</sequence>
<evidence type="ECO:0000259" key="2">
    <source>
        <dbReference type="PROSITE" id="PS50263"/>
    </source>
</evidence>
<evidence type="ECO:0000313" key="3">
    <source>
        <dbReference type="EMBL" id="NLW34125.1"/>
    </source>
</evidence>
<organism evidence="3 4">
    <name type="scientific">Syntrophorhabdus aromaticivorans</name>
    <dbReference type="NCBI Taxonomy" id="328301"/>
    <lineage>
        <taxon>Bacteria</taxon>
        <taxon>Pseudomonadati</taxon>
        <taxon>Thermodesulfobacteriota</taxon>
        <taxon>Syntrophorhabdia</taxon>
        <taxon>Syntrophorhabdales</taxon>
        <taxon>Syntrophorhabdaceae</taxon>
        <taxon>Syntrophorhabdus</taxon>
    </lineage>
</organism>
<reference evidence="3" key="1">
    <citation type="journal article" date="2020" name="Biotechnol. Biofuels">
        <title>New insights from the biogas microbiome by comprehensive genome-resolved metagenomics of nearly 1600 species originating from multiple anaerobic digesters.</title>
        <authorList>
            <person name="Campanaro S."/>
            <person name="Treu L."/>
            <person name="Rodriguez-R L.M."/>
            <person name="Kovalovszki A."/>
            <person name="Ziels R.M."/>
            <person name="Maus I."/>
            <person name="Zhu X."/>
            <person name="Kougias P.G."/>
            <person name="Basile A."/>
            <person name="Luo G."/>
            <person name="Schluter A."/>
            <person name="Konstantinidis K.T."/>
            <person name="Angelidaki I."/>
        </authorList>
    </citation>
    <scope>NUCLEOTIDE SEQUENCE</scope>
    <source>
        <strain evidence="3">AS06rmzACSIP_7</strain>
    </source>
</reference>
<dbReference type="SUPFAM" id="SSF56317">
    <property type="entry name" value="Carbon-nitrogen hydrolase"/>
    <property type="match status" value="1"/>
</dbReference>
<comment type="caution">
    <text evidence="3">The sequence shown here is derived from an EMBL/GenBank/DDBJ whole genome shotgun (WGS) entry which is preliminary data.</text>
</comment>
<dbReference type="Proteomes" id="UP000777265">
    <property type="component" value="Unassembled WGS sequence"/>
</dbReference>
<evidence type="ECO:0000313" key="4">
    <source>
        <dbReference type="Proteomes" id="UP000777265"/>
    </source>
</evidence>
<dbReference type="PANTHER" id="PTHR43674:SF2">
    <property type="entry name" value="BETA-UREIDOPROPIONASE"/>
    <property type="match status" value="1"/>
</dbReference>
<dbReference type="GO" id="GO:0050126">
    <property type="term" value="F:N-carbamoylputrescine amidase activity"/>
    <property type="evidence" value="ECO:0007669"/>
    <property type="project" value="TreeGrafter"/>
</dbReference>
<dbReference type="Pfam" id="PF00795">
    <property type="entry name" value="CN_hydrolase"/>
    <property type="match status" value="1"/>
</dbReference>
<dbReference type="PROSITE" id="PS50263">
    <property type="entry name" value="CN_HYDROLASE"/>
    <property type="match status" value="1"/>
</dbReference>
<keyword evidence="1" id="KW-0378">Hydrolase</keyword>
<dbReference type="GO" id="GO:0033388">
    <property type="term" value="P:putrescine biosynthetic process from arginine"/>
    <property type="evidence" value="ECO:0007669"/>
    <property type="project" value="TreeGrafter"/>
</dbReference>
<proteinExistence type="predicted"/>
<reference evidence="3" key="2">
    <citation type="submission" date="2020-01" db="EMBL/GenBank/DDBJ databases">
        <authorList>
            <person name="Campanaro S."/>
        </authorList>
    </citation>
    <scope>NUCLEOTIDE SEQUENCE</scope>
    <source>
        <strain evidence="3">AS06rmzACSIP_7</strain>
    </source>
</reference>
<protein>
    <recommendedName>
        <fullName evidence="2">CN hydrolase domain-containing protein</fullName>
    </recommendedName>
</protein>
<name>A0A971M1Y6_9BACT</name>
<dbReference type="InterPro" id="IPR050345">
    <property type="entry name" value="Aliph_Amidase/BUP"/>
</dbReference>
<dbReference type="EMBL" id="JAAYEE010000025">
    <property type="protein sequence ID" value="NLW34125.1"/>
    <property type="molecule type" value="Genomic_DNA"/>
</dbReference>
<dbReference type="InterPro" id="IPR036526">
    <property type="entry name" value="C-N_Hydrolase_sf"/>
</dbReference>
<dbReference type="InterPro" id="IPR003010">
    <property type="entry name" value="C-N_Hydrolase"/>
</dbReference>